<gene>
    <name evidence="2" type="primary">lacE</name>
    <name evidence="2" type="ORF">ERS852480_00762</name>
</gene>
<dbReference type="RefSeq" id="WP_242857841.1">
    <property type="nucleotide sequence ID" value="NZ_CZAB01000004.1"/>
</dbReference>
<reference evidence="2 3" key="1">
    <citation type="submission" date="2015-09" db="EMBL/GenBank/DDBJ databases">
        <authorList>
            <consortium name="Pathogen Informatics"/>
        </authorList>
    </citation>
    <scope>NUCLEOTIDE SEQUENCE [LARGE SCALE GENOMIC DNA]</scope>
    <source>
        <strain evidence="2 3">2789STDY5834865</strain>
    </source>
</reference>
<dbReference type="Proteomes" id="UP000095512">
    <property type="component" value="Unassembled WGS sequence"/>
</dbReference>
<dbReference type="SUPFAM" id="SSF53850">
    <property type="entry name" value="Periplasmic binding protein-like II"/>
    <property type="match status" value="1"/>
</dbReference>
<proteinExistence type="predicted"/>
<dbReference type="InterPro" id="IPR006059">
    <property type="entry name" value="SBP"/>
</dbReference>
<dbReference type="EMBL" id="CZAB01000004">
    <property type="protein sequence ID" value="CUO27097.1"/>
    <property type="molecule type" value="Genomic_DNA"/>
</dbReference>
<evidence type="ECO:0000313" key="3">
    <source>
        <dbReference type="Proteomes" id="UP000095512"/>
    </source>
</evidence>
<dbReference type="Gene3D" id="3.40.190.10">
    <property type="entry name" value="Periplasmic binding protein-like II"/>
    <property type="match status" value="1"/>
</dbReference>
<dbReference type="AlphaFoldDB" id="A0A174DPE8"/>
<keyword evidence="1" id="KW-0732">Signal</keyword>
<evidence type="ECO:0000313" key="2">
    <source>
        <dbReference type="EMBL" id="CUO27097.1"/>
    </source>
</evidence>
<evidence type="ECO:0000256" key="1">
    <source>
        <dbReference type="SAM" id="SignalP"/>
    </source>
</evidence>
<name>A0A174DPE8_9FIRM</name>
<accession>A0A174DPE8</accession>
<feature type="chain" id="PRO_5008020142" evidence="1">
    <location>
        <begin position="24"/>
        <end position="126"/>
    </location>
</feature>
<protein>
    <submittedName>
        <fullName evidence="2">Lactose-binding protein LacE</fullName>
    </submittedName>
</protein>
<sequence length="126" mass="13330">MKKMISVLLAGILAVNLGACSSAASKASKEAESAASAGTTAQQSGGKRTLRIAGESWQVTKLYLNEAAEAFMKDHPDVTVEVQTYADPTVVSNYSINWQKGDTPCDLVVIDGASFAEQFVTKDLIT</sequence>
<dbReference type="Pfam" id="PF01547">
    <property type="entry name" value="SBP_bac_1"/>
    <property type="match status" value="1"/>
</dbReference>
<feature type="signal peptide" evidence="1">
    <location>
        <begin position="1"/>
        <end position="23"/>
    </location>
</feature>
<organism evidence="2 3">
    <name type="scientific">Enterocloster clostridioformis</name>
    <dbReference type="NCBI Taxonomy" id="1531"/>
    <lineage>
        <taxon>Bacteria</taxon>
        <taxon>Bacillati</taxon>
        <taxon>Bacillota</taxon>
        <taxon>Clostridia</taxon>
        <taxon>Lachnospirales</taxon>
        <taxon>Lachnospiraceae</taxon>
        <taxon>Enterocloster</taxon>
    </lineage>
</organism>